<keyword evidence="3" id="KW-1185">Reference proteome</keyword>
<evidence type="ECO:0000256" key="1">
    <source>
        <dbReference type="SAM" id="MobiDB-lite"/>
    </source>
</evidence>
<name>A0A445DHF1_ARAHY</name>
<evidence type="ECO:0008006" key="4">
    <source>
        <dbReference type="Google" id="ProtNLM"/>
    </source>
</evidence>
<evidence type="ECO:0000313" key="3">
    <source>
        <dbReference type="Proteomes" id="UP000289738"/>
    </source>
</evidence>
<sequence>MTEAVLGEKRAVFEAYAELKQFGYVQENILALWFKDPIDEDMEENLKLFKGQNQSEPGVDDTVAETRDSDTDDNQEAELGNSGDSDSLDSEYKPYEEEDDSTDDLHFIDSEDELDFDVNGFEDVNVMTDRSRAVKKKGMATKNFENDERTNSDDLDLDHEVGVEGSSSYHEGVRYPVHKAQNDMKQYKWEVGTLYASREKFKDTMMNMMCKPQGKLHLGREDDTWQLRSINLTHTCTQEHMVEILHSKWLGKSFKKKVESNPKCYESVIHPLNGHDLWERIAHCDVMPPPYKRPTHKPVKKRKPAAGEEEQSSRTHFSRTGDKQRCSIYDSVGHNKSRCPKPIEDEDQHSKKLSKGKKKKSSTNSHLLAAKGRSKTASSQPTPKLGLKRKTASAT</sequence>
<dbReference type="Proteomes" id="UP000289738">
    <property type="component" value="Chromosome A04"/>
</dbReference>
<organism evidence="2 3">
    <name type="scientific">Arachis hypogaea</name>
    <name type="common">Peanut</name>
    <dbReference type="NCBI Taxonomy" id="3818"/>
    <lineage>
        <taxon>Eukaryota</taxon>
        <taxon>Viridiplantae</taxon>
        <taxon>Streptophyta</taxon>
        <taxon>Embryophyta</taxon>
        <taxon>Tracheophyta</taxon>
        <taxon>Spermatophyta</taxon>
        <taxon>Magnoliopsida</taxon>
        <taxon>eudicotyledons</taxon>
        <taxon>Gunneridae</taxon>
        <taxon>Pentapetalae</taxon>
        <taxon>rosids</taxon>
        <taxon>fabids</taxon>
        <taxon>Fabales</taxon>
        <taxon>Fabaceae</taxon>
        <taxon>Papilionoideae</taxon>
        <taxon>50 kb inversion clade</taxon>
        <taxon>dalbergioids sensu lato</taxon>
        <taxon>Dalbergieae</taxon>
        <taxon>Pterocarpus clade</taxon>
        <taxon>Arachis</taxon>
    </lineage>
</organism>
<dbReference type="AlphaFoldDB" id="A0A445DHF1"/>
<feature type="compositionally biased region" description="Basic residues" evidence="1">
    <location>
        <begin position="351"/>
        <end position="361"/>
    </location>
</feature>
<dbReference type="EMBL" id="SDMP01000004">
    <property type="protein sequence ID" value="RYR62647.1"/>
    <property type="molecule type" value="Genomic_DNA"/>
</dbReference>
<evidence type="ECO:0000313" key="2">
    <source>
        <dbReference type="EMBL" id="RYR62647.1"/>
    </source>
</evidence>
<protein>
    <recommendedName>
        <fullName evidence="4">Transposase MuDR plant domain-containing protein</fullName>
    </recommendedName>
</protein>
<feature type="compositionally biased region" description="Basic residues" evidence="1">
    <location>
        <begin position="386"/>
        <end position="395"/>
    </location>
</feature>
<comment type="caution">
    <text evidence="2">The sequence shown here is derived from an EMBL/GenBank/DDBJ whole genome shotgun (WGS) entry which is preliminary data.</text>
</comment>
<feature type="region of interest" description="Disordered" evidence="1">
    <location>
        <begin position="289"/>
        <end position="395"/>
    </location>
</feature>
<accession>A0A445DHF1</accession>
<reference evidence="2 3" key="1">
    <citation type="submission" date="2019-01" db="EMBL/GenBank/DDBJ databases">
        <title>Sequencing of cultivated peanut Arachis hypogaea provides insights into genome evolution and oil improvement.</title>
        <authorList>
            <person name="Chen X."/>
        </authorList>
    </citation>
    <scope>NUCLEOTIDE SEQUENCE [LARGE SCALE GENOMIC DNA]</scope>
    <source>
        <strain evidence="3">cv. Fuhuasheng</strain>
        <tissue evidence="2">Leaves</tissue>
    </source>
</reference>
<proteinExistence type="predicted"/>
<gene>
    <name evidence="2" type="ORF">Ahy_A04g020351</name>
</gene>
<feature type="region of interest" description="Disordered" evidence="1">
    <location>
        <begin position="49"/>
        <end position="102"/>
    </location>
</feature>
<feature type="compositionally biased region" description="Basic residues" evidence="1">
    <location>
        <begin position="293"/>
        <end position="304"/>
    </location>
</feature>